<feature type="compositionally biased region" description="Low complexity" evidence="1">
    <location>
        <begin position="151"/>
        <end position="165"/>
    </location>
</feature>
<feature type="region of interest" description="Disordered" evidence="1">
    <location>
        <begin position="243"/>
        <end position="275"/>
    </location>
</feature>
<keyword evidence="3" id="KW-1185">Reference proteome</keyword>
<organism evidence="2 3">
    <name type="scientific">Leishmania orientalis</name>
    <dbReference type="NCBI Taxonomy" id="2249476"/>
    <lineage>
        <taxon>Eukaryota</taxon>
        <taxon>Discoba</taxon>
        <taxon>Euglenozoa</taxon>
        <taxon>Kinetoplastea</taxon>
        <taxon>Metakinetoplastina</taxon>
        <taxon>Trypanosomatida</taxon>
        <taxon>Trypanosomatidae</taxon>
        <taxon>Leishmaniinae</taxon>
        <taxon>Leishmania</taxon>
    </lineage>
</organism>
<protein>
    <recommendedName>
        <fullName evidence="4">RRM domain-containing protein</fullName>
    </recommendedName>
</protein>
<feature type="region of interest" description="Disordered" evidence="1">
    <location>
        <begin position="356"/>
        <end position="381"/>
    </location>
</feature>
<dbReference type="AlphaFoldDB" id="A0A836L1F1"/>
<feature type="region of interest" description="Disordered" evidence="1">
    <location>
        <begin position="758"/>
        <end position="821"/>
    </location>
</feature>
<evidence type="ECO:0000313" key="2">
    <source>
        <dbReference type="EMBL" id="KAG5485408.1"/>
    </source>
</evidence>
<feature type="compositionally biased region" description="Pro residues" evidence="1">
    <location>
        <begin position="489"/>
        <end position="503"/>
    </location>
</feature>
<name>A0A836L1F1_9TRYP</name>
<dbReference type="EMBL" id="JAFHLR010000011">
    <property type="protein sequence ID" value="KAG5485408.1"/>
    <property type="molecule type" value="Genomic_DNA"/>
</dbReference>
<evidence type="ECO:0008006" key="4">
    <source>
        <dbReference type="Google" id="ProtNLM"/>
    </source>
</evidence>
<feature type="compositionally biased region" description="Low complexity" evidence="1">
    <location>
        <begin position="456"/>
        <end position="469"/>
    </location>
</feature>
<feature type="compositionally biased region" description="Polar residues" evidence="1">
    <location>
        <begin position="1"/>
        <end position="43"/>
    </location>
</feature>
<dbReference type="GeneID" id="92361905"/>
<feature type="region of interest" description="Disordered" evidence="1">
    <location>
        <begin position="151"/>
        <end position="171"/>
    </location>
</feature>
<feature type="compositionally biased region" description="Polar residues" evidence="1">
    <location>
        <begin position="60"/>
        <end position="71"/>
    </location>
</feature>
<dbReference type="RefSeq" id="XP_067065145.1">
    <property type="nucleotide sequence ID" value="XM_067207971.1"/>
</dbReference>
<proteinExistence type="predicted"/>
<sequence>MGMRVSMSSYHHNPYRQSSASYTPQQASHRQQGQTCSATRASTQPPPPPPLAPDPDDFTDQQSSCSLSKTAESVRAHSKLPIMRTGPVTEGARPYVATCLPTSALPNPSSSVANMDAGGTTTLSTSATAATMSAPDSEGCRVHLASSSSLLDSMNSRHPSLTSPLPGLPLPRSRHSVDDLGLPGNTAGSLPSFSTPTRYSAASLLSRQAPLSVKLPGSAAAVERQSVSDWFATAVWDDPSTGSCPSSSSWSPLNQTQLRGPVHASETSPAPPADTVSTTLFIDGLPASIENKWQLQPYVPPQGLVALRVKSSRGRNVGFAVYDSIAAAHEALSWFKQMLMIKEVVQASTFGAPPADATARWTESPPVPVSGGHSAPSGGGAGDCFPGSPVMSESLPLAYEDFLFTQQCPDRFASLLRKCTLLRVEWTRGLETQHAPANVAAGVAAASSVASSPFSHPSSSWGAAASHGGQETGRDGCDGYSQMSRSAPQAPPPQASPHHPPLPFSASSPGLRFPQQSPHPFAAVGWTDAQPPYPPAHHSFSSALRHSPLPLTRRTGAFSAPSAPLQRPEPRHHGSGGTAATVYPQDDHFATCRPCVAAYSSARMAESNDARDRADPWWGAAPQLPASLYRQDEPRLQHRQASHHHSPHEPPLPSRTLFVRLIHNFDAPEYLQQGQVRSNPPCPVVGIPPTISAAMTASGATAPYNEAGALPTSMRYLSQNTPSLRVSPPSAAVPVSGAASTRLPVSILPHHHHHMFYRSPPSPTLMSTPQLRTPPDSRAAQAYSPLQPPLPPQLASPYDGRSAGSASAADGAVLPPPPTDEDRELFRVAQSVLCEEYFSEKFAGFVKYREFLRPPYYGGCFVLFERGEDMQRCLQWMRRDERLMKLFAVAPARNDSFGP</sequence>
<feature type="region of interest" description="Disordered" evidence="1">
    <location>
        <begin position="1"/>
        <end position="82"/>
    </location>
</feature>
<feature type="compositionally biased region" description="Low complexity" evidence="1">
    <location>
        <begin position="795"/>
        <end position="812"/>
    </location>
</feature>
<evidence type="ECO:0000313" key="3">
    <source>
        <dbReference type="Proteomes" id="UP000674143"/>
    </source>
</evidence>
<feature type="region of interest" description="Disordered" evidence="1">
    <location>
        <begin position="456"/>
        <end position="580"/>
    </location>
</feature>
<reference evidence="3" key="2">
    <citation type="journal article" date="2021" name="Sci. Data">
        <title>Chromosome-scale genome sequencing, assembly and annotation of six genomes from subfamily Leishmaniinae.</title>
        <authorList>
            <person name="Almutairi H."/>
            <person name="Urbaniak M.D."/>
            <person name="Bates M.D."/>
            <person name="Jariyapan N."/>
            <person name="Kwakye-Nuako G."/>
            <person name="Thomaz Soccol V."/>
            <person name="Al-Salem W.S."/>
            <person name="Dillon R.J."/>
            <person name="Bates P.A."/>
            <person name="Gatherer D."/>
        </authorList>
    </citation>
    <scope>NUCLEOTIDE SEQUENCE [LARGE SCALE GENOMIC DNA]</scope>
</reference>
<accession>A0A836L1F1</accession>
<comment type="caution">
    <text evidence="2">The sequence shown here is derived from an EMBL/GenBank/DDBJ whole genome shotgun (WGS) entry which is preliminary data.</text>
</comment>
<dbReference type="Proteomes" id="UP000674143">
    <property type="component" value="Unassembled WGS sequence"/>
</dbReference>
<reference evidence="3" key="1">
    <citation type="journal article" date="2021" name="Microbiol. Resour. Announc.">
        <title>LGAAP: Leishmaniinae Genome Assembly and Annotation Pipeline.</title>
        <authorList>
            <person name="Almutairi H."/>
            <person name="Urbaniak M.D."/>
            <person name="Bates M.D."/>
            <person name="Jariyapan N."/>
            <person name="Kwakye-Nuako G."/>
            <person name="Thomaz-Soccol V."/>
            <person name="Al-Salem W.S."/>
            <person name="Dillon R.J."/>
            <person name="Bates P.A."/>
            <person name="Gatherer D."/>
        </authorList>
    </citation>
    <scope>NUCLEOTIDE SEQUENCE [LARGE SCALE GENOMIC DNA]</scope>
</reference>
<evidence type="ECO:0000256" key="1">
    <source>
        <dbReference type="SAM" id="MobiDB-lite"/>
    </source>
</evidence>
<gene>
    <name evidence="2" type="ORF">LSCM4_06045</name>
</gene>
<dbReference type="KEGG" id="loi:92361905"/>
<feature type="compositionally biased region" description="Pro residues" evidence="1">
    <location>
        <begin position="44"/>
        <end position="53"/>
    </location>
</feature>
<feature type="compositionally biased region" description="Low complexity" evidence="1">
    <location>
        <begin position="243"/>
        <end position="252"/>
    </location>
</feature>